<dbReference type="EMBL" id="JAACNH010005817">
    <property type="protein sequence ID" value="KAG8429534.1"/>
    <property type="molecule type" value="Genomic_DNA"/>
</dbReference>
<proteinExistence type="predicted"/>
<evidence type="ECO:0000313" key="1">
    <source>
        <dbReference type="EMBL" id="KAG8429534.1"/>
    </source>
</evidence>
<dbReference type="AlphaFoldDB" id="A0A8T2IED1"/>
<sequence length="66" mass="7608">MFTLTSSGKKHTKKKTKISVHTLQELCIWVSGQTLQVVSIRKATENRYQFNVSYQTPGYQNIEALF</sequence>
<dbReference type="Proteomes" id="UP000812440">
    <property type="component" value="Unassembled WGS sequence"/>
</dbReference>
<gene>
    <name evidence="1" type="ORF">GDO86_019910</name>
</gene>
<organism evidence="1 2">
    <name type="scientific">Hymenochirus boettgeri</name>
    <name type="common">Congo dwarf clawed frog</name>
    <dbReference type="NCBI Taxonomy" id="247094"/>
    <lineage>
        <taxon>Eukaryota</taxon>
        <taxon>Metazoa</taxon>
        <taxon>Chordata</taxon>
        <taxon>Craniata</taxon>
        <taxon>Vertebrata</taxon>
        <taxon>Euteleostomi</taxon>
        <taxon>Amphibia</taxon>
        <taxon>Batrachia</taxon>
        <taxon>Anura</taxon>
        <taxon>Pipoidea</taxon>
        <taxon>Pipidae</taxon>
        <taxon>Pipinae</taxon>
        <taxon>Hymenochirus</taxon>
    </lineage>
</organism>
<evidence type="ECO:0000313" key="2">
    <source>
        <dbReference type="Proteomes" id="UP000812440"/>
    </source>
</evidence>
<protein>
    <submittedName>
        <fullName evidence="1">Uncharacterized protein</fullName>
    </submittedName>
</protein>
<reference evidence="1" key="1">
    <citation type="thesis" date="2020" institute="ProQuest LLC" country="789 East Eisenhower Parkway, Ann Arbor, MI, USA">
        <title>Comparative Genomics and Chromosome Evolution.</title>
        <authorList>
            <person name="Mudd A.B."/>
        </authorList>
    </citation>
    <scope>NUCLEOTIDE SEQUENCE</scope>
    <source>
        <strain evidence="1">Female2</strain>
        <tissue evidence="1">Blood</tissue>
    </source>
</reference>
<keyword evidence="2" id="KW-1185">Reference proteome</keyword>
<accession>A0A8T2IED1</accession>
<name>A0A8T2IED1_9PIPI</name>
<comment type="caution">
    <text evidence="1">The sequence shown here is derived from an EMBL/GenBank/DDBJ whole genome shotgun (WGS) entry which is preliminary data.</text>
</comment>